<dbReference type="EMBL" id="LSRX01000741">
    <property type="protein sequence ID" value="OLP89824.1"/>
    <property type="molecule type" value="Genomic_DNA"/>
</dbReference>
<accession>A0A1Q9D3V5</accession>
<comment type="caution">
    <text evidence="1">The sequence shown here is derived from an EMBL/GenBank/DDBJ whole genome shotgun (WGS) entry which is preliminary data.</text>
</comment>
<protein>
    <submittedName>
        <fullName evidence="1">Uncharacterized protein</fullName>
    </submittedName>
</protein>
<organism evidence="1 2">
    <name type="scientific">Symbiodinium microadriaticum</name>
    <name type="common">Dinoflagellate</name>
    <name type="synonym">Zooxanthella microadriatica</name>
    <dbReference type="NCBI Taxonomy" id="2951"/>
    <lineage>
        <taxon>Eukaryota</taxon>
        <taxon>Sar</taxon>
        <taxon>Alveolata</taxon>
        <taxon>Dinophyceae</taxon>
        <taxon>Suessiales</taxon>
        <taxon>Symbiodiniaceae</taxon>
        <taxon>Symbiodinium</taxon>
    </lineage>
</organism>
<name>A0A1Q9D3V5_SYMMI</name>
<evidence type="ECO:0000313" key="2">
    <source>
        <dbReference type="Proteomes" id="UP000186817"/>
    </source>
</evidence>
<dbReference type="AlphaFoldDB" id="A0A1Q9D3V5"/>
<reference evidence="1 2" key="1">
    <citation type="submission" date="2016-02" db="EMBL/GenBank/DDBJ databases">
        <title>Genome analysis of coral dinoflagellate symbionts highlights evolutionary adaptations to a symbiotic lifestyle.</title>
        <authorList>
            <person name="Aranda M."/>
            <person name="Li Y."/>
            <person name="Liew Y.J."/>
            <person name="Baumgarten S."/>
            <person name="Simakov O."/>
            <person name="Wilson M."/>
            <person name="Piel J."/>
            <person name="Ashoor H."/>
            <person name="Bougouffa S."/>
            <person name="Bajic V.B."/>
            <person name="Ryu T."/>
            <person name="Ravasi T."/>
            <person name="Bayer T."/>
            <person name="Micklem G."/>
            <person name="Kim H."/>
            <person name="Bhak J."/>
            <person name="Lajeunesse T.C."/>
            <person name="Voolstra C.R."/>
        </authorList>
    </citation>
    <scope>NUCLEOTIDE SEQUENCE [LARGE SCALE GENOMIC DNA]</scope>
    <source>
        <strain evidence="1 2">CCMP2467</strain>
    </source>
</reference>
<sequence length="111" mass="12643">MGNSFISCLYKNGVWIRKTPARAVAEMGYGFLQGYMKLARMCFNAGVRRFVILPKMHMIAHTVFWMFDQADIRDSNLCIRALGLLSAIRSELNGDDFEAEKMRKEGQATLT</sequence>
<proteinExistence type="predicted"/>
<keyword evidence="2" id="KW-1185">Reference proteome</keyword>
<dbReference type="Proteomes" id="UP000186817">
    <property type="component" value="Unassembled WGS sequence"/>
</dbReference>
<evidence type="ECO:0000313" key="1">
    <source>
        <dbReference type="EMBL" id="OLP89824.1"/>
    </source>
</evidence>
<gene>
    <name evidence="1" type="ORF">AK812_SmicGene28683</name>
</gene>